<name>A0A098G7Y8_9GAMM</name>
<evidence type="ECO:0000313" key="13">
    <source>
        <dbReference type="Proteomes" id="UP000032430"/>
    </source>
</evidence>
<dbReference type="HOGENOM" id="CLU_077094_2_0_6"/>
<dbReference type="OrthoDB" id="9788285at2"/>
<dbReference type="STRING" id="1212491.LFA_2761"/>
<organism evidence="12 13">
    <name type="scientific">Legionella fallonii LLAP-10</name>
    <dbReference type="NCBI Taxonomy" id="1212491"/>
    <lineage>
        <taxon>Bacteria</taxon>
        <taxon>Pseudomonadati</taxon>
        <taxon>Pseudomonadota</taxon>
        <taxon>Gammaproteobacteria</taxon>
        <taxon>Legionellales</taxon>
        <taxon>Legionellaceae</taxon>
        <taxon>Legionella</taxon>
    </lineage>
</organism>
<dbReference type="NCBIfam" id="TIGR00681">
    <property type="entry name" value="kdpC"/>
    <property type="match status" value="1"/>
</dbReference>
<keyword evidence="9 11" id="KW-0406">Ion transport</keyword>
<evidence type="ECO:0000313" key="12">
    <source>
        <dbReference type="EMBL" id="CEG58126.1"/>
    </source>
</evidence>
<dbReference type="NCBIfam" id="NF001454">
    <property type="entry name" value="PRK00315.1"/>
    <property type="match status" value="1"/>
</dbReference>
<keyword evidence="5 11" id="KW-0547">Nucleotide-binding</keyword>
<dbReference type="GO" id="GO:0005524">
    <property type="term" value="F:ATP binding"/>
    <property type="evidence" value="ECO:0007669"/>
    <property type="project" value="UniProtKB-UniRule"/>
</dbReference>
<evidence type="ECO:0000256" key="2">
    <source>
        <dbReference type="ARBA" id="ARBA00022475"/>
    </source>
</evidence>
<evidence type="ECO:0000256" key="4">
    <source>
        <dbReference type="ARBA" id="ARBA00022692"/>
    </source>
</evidence>
<dbReference type="PIRSF" id="PIRSF001296">
    <property type="entry name" value="K_ATPase_KdpC"/>
    <property type="match status" value="1"/>
</dbReference>
<dbReference type="RefSeq" id="WP_045096511.1">
    <property type="nucleotide sequence ID" value="NZ_LN614827.1"/>
</dbReference>
<dbReference type="AlphaFoldDB" id="A0A098G7Y8"/>
<proteinExistence type="inferred from homology"/>
<dbReference type="KEGG" id="lfa:LFA_2761"/>
<evidence type="ECO:0000256" key="11">
    <source>
        <dbReference type="HAMAP-Rule" id="MF_00276"/>
    </source>
</evidence>
<dbReference type="GO" id="GO:0005886">
    <property type="term" value="C:plasma membrane"/>
    <property type="evidence" value="ECO:0007669"/>
    <property type="project" value="UniProtKB-SubCell"/>
</dbReference>
<keyword evidence="3 11" id="KW-0633">Potassium transport</keyword>
<dbReference type="InterPro" id="IPR003820">
    <property type="entry name" value="KdpC"/>
</dbReference>
<evidence type="ECO:0000256" key="5">
    <source>
        <dbReference type="ARBA" id="ARBA00022741"/>
    </source>
</evidence>
<sequence>MKRLQLEVKDLKIALRLFFFLTILTGIIYPLVVTGLAQVFFPHQANGSLIKQGDKVVGSRLIGQSFTEAKYFWGRPSATSPFPYNGESSSGSNMGPSNPAFINQIKERAQTFRQFNTNKNLSVPVELVTASGSGLDAEISPWAAFYQIPRIAKARHLQEISLAHLIHQHIQRRTLGILGEPRVNVLQLNLALDELGAQHG</sequence>
<dbReference type="HAMAP" id="MF_00276">
    <property type="entry name" value="KdpC"/>
    <property type="match status" value="1"/>
</dbReference>
<comment type="subcellular location">
    <subcellularLocation>
        <location evidence="11">Cell membrane</location>
        <topology evidence="11">Single-pass membrane protein</topology>
    </subcellularLocation>
</comment>
<feature type="transmembrane region" description="Helical" evidence="11">
    <location>
        <begin position="20"/>
        <end position="41"/>
    </location>
</feature>
<keyword evidence="2 11" id="KW-1003">Cell membrane</keyword>
<evidence type="ECO:0000256" key="7">
    <source>
        <dbReference type="ARBA" id="ARBA00022958"/>
    </source>
</evidence>
<gene>
    <name evidence="11 12" type="primary">kdpC</name>
    <name evidence="12" type="ORF">LFA_2761</name>
</gene>
<keyword evidence="8 11" id="KW-1133">Transmembrane helix</keyword>
<dbReference type="Pfam" id="PF02669">
    <property type="entry name" value="KdpC"/>
    <property type="match status" value="1"/>
</dbReference>
<comment type="similarity">
    <text evidence="11">Belongs to the KdpC family.</text>
</comment>
<dbReference type="PANTHER" id="PTHR30042">
    <property type="entry name" value="POTASSIUM-TRANSPORTING ATPASE C CHAIN"/>
    <property type="match status" value="1"/>
</dbReference>
<comment type="function">
    <text evidence="11">Part of the high-affinity ATP-driven potassium transport (or Kdp) system, which catalyzes the hydrolysis of ATP coupled with the electrogenic transport of potassium into the cytoplasm. This subunit acts as a catalytic chaperone that increases the ATP-binding affinity of the ATP-hydrolyzing subunit KdpB by the formation of a transient KdpB/KdpC/ATP ternary complex.</text>
</comment>
<dbReference type="GO" id="GO:0008556">
    <property type="term" value="F:P-type potassium transmembrane transporter activity"/>
    <property type="evidence" value="ECO:0007669"/>
    <property type="project" value="InterPro"/>
</dbReference>
<evidence type="ECO:0000256" key="3">
    <source>
        <dbReference type="ARBA" id="ARBA00022538"/>
    </source>
</evidence>
<reference evidence="13" key="1">
    <citation type="submission" date="2014-09" db="EMBL/GenBank/DDBJ databases">
        <authorList>
            <person name="Gomez-Valero L."/>
        </authorList>
    </citation>
    <scope>NUCLEOTIDE SEQUENCE [LARGE SCALE GENOMIC DNA]</scope>
    <source>
        <strain evidence="13">ATCC700992</strain>
    </source>
</reference>
<evidence type="ECO:0000256" key="10">
    <source>
        <dbReference type="ARBA" id="ARBA00023136"/>
    </source>
</evidence>
<dbReference type="EMBL" id="LN614827">
    <property type="protein sequence ID" value="CEG58126.1"/>
    <property type="molecule type" value="Genomic_DNA"/>
</dbReference>
<protein>
    <recommendedName>
        <fullName evidence="11">Potassium-transporting ATPase KdpC subunit</fullName>
    </recommendedName>
    <alternativeName>
        <fullName evidence="11">ATP phosphohydrolase [potassium-transporting] C chain</fullName>
    </alternativeName>
    <alternativeName>
        <fullName evidence="11">Potassium-binding and translocating subunit C</fullName>
    </alternativeName>
    <alternativeName>
        <fullName evidence="11">Potassium-translocating ATPase C chain</fullName>
    </alternativeName>
</protein>
<accession>A0A098G7Y8</accession>
<keyword evidence="6 11" id="KW-0067">ATP-binding</keyword>
<evidence type="ECO:0000256" key="8">
    <source>
        <dbReference type="ARBA" id="ARBA00022989"/>
    </source>
</evidence>
<keyword evidence="13" id="KW-1185">Reference proteome</keyword>
<keyword evidence="7 11" id="KW-0630">Potassium</keyword>
<dbReference type="Proteomes" id="UP000032430">
    <property type="component" value="Chromosome I"/>
</dbReference>
<keyword evidence="10 11" id="KW-0472">Membrane</keyword>
<dbReference type="PANTHER" id="PTHR30042:SF2">
    <property type="entry name" value="POTASSIUM-TRANSPORTING ATPASE KDPC SUBUNIT"/>
    <property type="match status" value="1"/>
</dbReference>
<keyword evidence="12" id="KW-0378">Hydrolase</keyword>
<evidence type="ECO:0000256" key="1">
    <source>
        <dbReference type="ARBA" id="ARBA00022448"/>
    </source>
</evidence>
<dbReference type="GO" id="GO:0016787">
    <property type="term" value="F:hydrolase activity"/>
    <property type="evidence" value="ECO:0007669"/>
    <property type="project" value="UniProtKB-KW"/>
</dbReference>
<comment type="subunit">
    <text evidence="11">The system is composed of three essential subunits: KdpA, KdpB and KdpC.</text>
</comment>
<keyword evidence="4 11" id="KW-0812">Transmembrane</keyword>
<evidence type="ECO:0000256" key="6">
    <source>
        <dbReference type="ARBA" id="ARBA00022840"/>
    </source>
</evidence>
<evidence type="ECO:0000256" key="9">
    <source>
        <dbReference type="ARBA" id="ARBA00023065"/>
    </source>
</evidence>
<keyword evidence="1 11" id="KW-0813">Transport</keyword>